<accession>A0AAV1HQD1</accession>
<gene>
    <name evidence="12" type="ORF">XNOV1_A009424</name>
</gene>
<dbReference type="PROSITE" id="PS50088">
    <property type="entry name" value="ANK_REPEAT"/>
    <property type="match status" value="2"/>
</dbReference>
<dbReference type="SUPFAM" id="SSF48403">
    <property type="entry name" value="Ankyrin repeat"/>
    <property type="match status" value="1"/>
</dbReference>
<dbReference type="Pfam" id="PF12796">
    <property type="entry name" value="Ank_2"/>
    <property type="match status" value="1"/>
</dbReference>
<feature type="compositionally biased region" description="Basic and acidic residues" evidence="9">
    <location>
        <begin position="861"/>
        <end position="876"/>
    </location>
</feature>
<evidence type="ECO:0000256" key="8">
    <source>
        <dbReference type="PROSITE-ProRule" id="PRU00023"/>
    </source>
</evidence>
<reference evidence="12" key="1">
    <citation type="submission" date="2023-08" db="EMBL/GenBank/DDBJ databases">
        <authorList>
            <person name="Alioto T."/>
            <person name="Alioto T."/>
            <person name="Gomez Garrido J."/>
        </authorList>
    </citation>
    <scope>NUCLEOTIDE SEQUENCE</scope>
</reference>
<feature type="compositionally biased region" description="Polar residues" evidence="9">
    <location>
        <begin position="2147"/>
        <end position="2172"/>
    </location>
</feature>
<feature type="compositionally biased region" description="Low complexity" evidence="9">
    <location>
        <begin position="1341"/>
        <end position="1353"/>
    </location>
</feature>
<evidence type="ECO:0000259" key="10">
    <source>
        <dbReference type="Pfam" id="PF15808"/>
    </source>
</evidence>
<feature type="region of interest" description="Disordered" evidence="9">
    <location>
        <begin position="484"/>
        <end position="566"/>
    </location>
</feature>
<dbReference type="InterPro" id="IPR031628">
    <property type="entry name" value="BCOR"/>
</dbReference>
<dbReference type="InterPro" id="IPR036770">
    <property type="entry name" value="Ankyrin_rpt-contain_sf"/>
</dbReference>
<dbReference type="Pfam" id="PF15808">
    <property type="entry name" value="BCOR"/>
    <property type="match status" value="1"/>
</dbReference>
<dbReference type="InterPro" id="IPR038227">
    <property type="entry name" value="PUFD_som_sf"/>
</dbReference>
<feature type="compositionally biased region" description="Basic and acidic residues" evidence="9">
    <location>
        <begin position="250"/>
        <end position="262"/>
    </location>
</feature>
<feature type="region of interest" description="Disordered" evidence="9">
    <location>
        <begin position="1526"/>
        <end position="1613"/>
    </location>
</feature>
<proteinExistence type="inferred from homology"/>
<feature type="region of interest" description="Disordered" evidence="9">
    <location>
        <begin position="858"/>
        <end position="877"/>
    </location>
</feature>
<comment type="subcellular location">
    <subcellularLocation>
        <location evidence="1">Nucleus</location>
    </subcellularLocation>
</comment>
<dbReference type="PANTHER" id="PTHR24117">
    <property type="entry name" value="AGAP007537-PB"/>
    <property type="match status" value="1"/>
</dbReference>
<feature type="compositionally biased region" description="Polar residues" evidence="9">
    <location>
        <begin position="234"/>
        <end position="249"/>
    </location>
</feature>
<feature type="compositionally biased region" description="Basic residues" evidence="9">
    <location>
        <begin position="1558"/>
        <end position="1568"/>
    </location>
</feature>
<dbReference type="PANTHER" id="PTHR24117:SF8">
    <property type="entry name" value="BCL-6 COREPRESSOR"/>
    <property type="match status" value="1"/>
</dbReference>
<feature type="region of interest" description="Disordered" evidence="9">
    <location>
        <begin position="356"/>
        <end position="396"/>
    </location>
</feature>
<keyword evidence="3" id="KW-0597">Phosphoprotein</keyword>
<feature type="compositionally biased region" description="Low complexity" evidence="9">
    <location>
        <begin position="318"/>
        <end position="334"/>
    </location>
</feature>
<keyword evidence="5" id="KW-0832">Ubl conjugation</keyword>
<dbReference type="FunFam" id="1.25.40.20:FF:000032">
    <property type="entry name" value="BCL-6 corepressor isoform X1"/>
    <property type="match status" value="1"/>
</dbReference>
<dbReference type="InterPro" id="IPR047144">
    <property type="entry name" value="BCOR-like"/>
</dbReference>
<feature type="compositionally biased region" description="Polar residues" evidence="9">
    <location>
        <begin position="304"/>
        <end position="317"/>
    </location>
</feature>
<evidence type="ECO:0000256" key="7">
    <source>
        <dbReference type="ARBA" id="ARBA00034703"/>
    </source>
</evidence>
<dbReference type="Proteomes" id="UP001178508">
    <property type="component" value="Chromosome 24"/>
</dbReference>
<feature type="compositionally biased region" description="Low complexity" evidence="9">
    <location>
        <begin position="786"/>
        <end position="799"/>
    </location>
</feature>
<feature type="compositionally biased region" description="Polar residues" evidence="9">
    <location>
        <begin position="488"/>
        <end position="502"/>
    </location>
</feature>
<keyword evidence="6" id="KW-0539">Nucleus</keyword>
<dbReference type="Pfam" id="PF16553">
    <property type="entry name" value="PUFD"/>
    <property type="match status" value="1"/>
</dbReference>
<dbReference type="EMBL" id="OY660887">
    <property type="protein sequence ID" value="CAJ1087434.1"/>
    <property type="molecule type" value="Genomic_DNA"/>
</dbReference>
<feature type="region of interest" description="Disordered" evidence="9">
    <location>
        <begin position="1376"/>
        <end position="1411"/>
    </location>
</feature>
<feature type="region of interest" description="Disordered" evidence="9">
    <location>
        <begin position="1924"/>
        <end position="1951"/>
    </location>
</feature>
<organism evidence="12 13">
    <name type="scientific">Xyrichtys novacula</name>
    <name type="common">Pearly razorfish</name>
    <name type="synonym">Hemipteronotus novacula</name>
    <dbReference type="NCBI Taxonomy" id="13765"/>
    <lineage>
        <taxon>Eukaryota</taxon>
        <taxon>Metazoa</taxon>
        <taxon>Chordata</taxon>
        <taxon>Craniata</taxon>
        <taxon>Vertebrata</taxon>
        <taxon>Euteleostomi</taxon>
        <taxon>Actinopterygii</taxon>
        <taxon>Neopterygii</taxon>
        <taxon>Teleostei</taxon>
        <taxon>Neoteleostei</taxon>
        <taxon>Acanthomorphata</taxon>
        <taxon>Eupercaria</taxon>
        <taxon>Labriformes</taxon>
        <taxon>Labridae</taxon>
        <taxon>Xyrichtys</taxon>
    </lineage>
</organism>
<dbReference type="GO" id="GO:0005634">
    <property type="term" value="C:nucleus"/>
    <property type="evidence" value="ECO:0007669"/>
    <property type="project" value="UniProtKB-SubCell"/>
</dbReference>
<name>A0AAV1HQD1_XYRNO</name>
<comment type="similarity">
    <text evidence="7">Belongs to the BCOR family.</text>
</comment>
<feature type="region of interest" description="Disordered" evidence="9">
    <location>
        <begin position="2147"/>
        <end position="2175"/>
    </location>
</feature>
<feature type="compositionally biased region" description="Pro residues" evidence="9">
    <location>
        <begin position="1929"/>
        <end position="1940"/>
    </location>
</feature>
<feature type="region of interest" description="Disordered" evidence="9">
    <location>
        <begin position="2335"/>
        <end position="2360"/>
    </location>
</feature>
<dbReference type="PROSITE" id="PS50297">
    <property type="entry name" value="ANK_REP_REGION"/>
    <property type="match status" value="2"/>
</dbReference>
<evidence type="ECO:0000256" key="2">
    <source>
        <dbReference type="ARBA" id="ARBA00022499"/>
    </source>
</evidence>
<dbReference type="InterPro" id="IPR002110">
    <property type="entry name" value="Ankyrin_rpt"/>
</dbReference>
<feature type="compositionally biased region" description="Basic and acidic residues" evidence="9">
    <location>
        <begin position="2338"/>
        <end position="2347"/>
    </location>
</feature>
<evidence type="ECO:0000313" key="13">
    <source>
        <dbReference type="Proteomes" id="UP001178508"/>
    </source>
</evidence>
<evidence type="ECO:0000256" key="3">
    <source>
        <dbReference type="ARBA" id="ARBA00022553"/>
    </source>
</evidence>
<feature type="compositionally biased region" description="Basic and acidic residues" evidence="9">
    <location>
        <begin position="1303"/>
        <end position="1320"/>
    </location>
</feature>
<feature type="compositionally biased region" description="Pro residues" evidence="9">
    <location>
        <begin position="510"/>
        <end position="526"/>
    </location>
</feature>
<feature type="compositionally biased region" description="Basic and acidic residues" evidence="9">
    <location>
        <begin position="1569"/>
        <end position="1589"/>
    </location>
</feature>
<feature type="compositionally biased region" description="Low complexity" evidence="9">
    <location>
        <begin position="293"/>
        <end position="303"/>
    </location>
</feature>
<dbReference type="GO" id="GO:0003714">
    <property type="term" value="F:transcription corepressor activity"/>
    <property type="evidence" value="ECO:0007669"/>
    <property type="project" value="TreeGrafter"/>
</dbReference>
<feature type="compositionally biased region" description="Basic and acidic residues" evidence="9">
    <location>
        <begin position="1472"/>
        <end position="1484"/>
    </location>
</feature>
<feature type="compositionally biased region" description="Basic and acidic residues" evidence="9">
    <location>
        <begin position="1212"/>
        <end position="1221"/>
    </location>
</feature>
<feature type="repeat" description="ANK" evidence="8">
    <location>
        <begin position="1660"/>
        <end position="1692"/>
    </location>
</feature>
<keyword evidence="2" id="KW-1017">Isopeptide bond</keyword>
<dbReference type="InterPro" id="IPR032365">
    <property type="entry name" value="PUFD"/>
</dbReference>
<dbReference type="GO" id="GO:0000122">
    <property type="term" value="P:negative regulation of transcription by RNA polymerase II"/>
    <property type="evidence" value="ECO:0007669"/>
    <property type="project" value="TreeGrafter"/>
</dbReference>
<keyword evidence="8" id="KW-0040">ANK repeat</keyword>
<feature type="region of interest" description="Disordered" evidence="9">
    <location>
        <begin position="723"/>
        <end position="799"/>
    </location>
</feature>
<evidence type="ECO:0000313" key="12">
    <source>
        <dbReference type="EMBL" id="CAJ1087434.1"/>
    </source>
</evidence>
<feature type="domain" description="BCL-6 corepressor non-ankyrin-repeat" evidence="10">
    <location>
        <begin position="1462"/>
        <end position="1592"/>
    </location>
</feature>
<feature type="compositionally biased region" description="Polar residues" evidence="9">
    <location>
        <begin position="759"/>
        <end position="780"/>
    </location>
</feature>
<feature type="compositionally biased region" description="Low complexity" evidence="9">
    <location>
        <begin position="267"/>
        <end position="279"/>
    </location>
</feature>
<feature type="region of interest" description="Disordered" evidence="9">
    <location>
        <begin position="1776"/>
        <end position="1804"/>
    </location>
</feature>
<evidence type="ECO:0000256" key="6">
    <source>
        <dbReference type="ARBA" id="ARBA00023242"/>
    </source>
</evidence>
<feature type="region of interest" description="Disordered" evidence="9">
    <location>
        <begin position="1081"/>
        <end position="1133"/>
    </location>
</feature>
<dbReference type="Gene3D" id="3.10.260.40">
    <property type="entry name" value="BCL-6 corepressor, PCGF1 binding domain"/>
    <property type="match status" value="1"/>
</dbReference>
<feature type="region of interest" description="Disordered" evidence="9">
    <location>
        <begin position="229"/>
        <end position="334"/>
    </location>
</feature>
<feature type="compositionally biased region" description="Polar residues" evidence="9">
    <location>
        <begin position="1537"/>
        <end position="1546"/>
    </location>
</feature>
<feature type="repeat" description="ANK" evidence="8">
    <location>
        <begin position="1693"/>
        <end position="1725"/>
    </location>
</feature>
<feature type="region of interest" description="Disordered" evidence="9">
    <location>
        <begin position="2196"/>
        <end position="2215"/>
    </location>
</feature>
<keyword evidence="4" id="KW-0677">Repeat</keyword>
<feature type="region of interest" description="Disordered" evidence="9">
    <location>
        <begin position="1212"/>
        <end position="1355"/>
    </location>
</feature>
<feature type="compositionally biased region" description="Basic and acidic residues" evidence="9">
    <location>
        <begin position="727"/>
        <end position="756"/>
    </location>
</feature>
<feature type="domain" description="BCL-6 corepressor PCGF1 binding" evidence="11">
    <location>
        <begin position="1808"/>
        <end position="1920"/>
    </location>
</feature>
<evidence type="ECO:0000256" key="9">
    <source>
        <dbReference type="SAM" id="MobiDB-lite"/>
    </source>
</evidence>
<feature type="compositionally biased region" description="Basic and acidic residues" evidence="9">
    <location>
        <begin position="1232"/>
        <end position="1247"/>
    </location>
</feature>
<dbReference type="SMART" id="SM00248">
    <property type="entry name" value="ANK"/>
    <property type="match status" value="3"/>
</dbReference>
<feature type="compositionally biased region" description="Acidic residues" evidence="9">
    <location>
        <begin position="1787"/>
        <end position="1802"/>
    </location>
</feature>
<feature type="compositionally biased region" description="Polar residues" evidence="9">
    <location>
        <begin position="527"/>
        <end position="553"/>
    </location>
</feature>
<protein>
    <submittedName>
        <fullName evidence="12">BCL-6 corepressor-like</fullName>
    </submittedName>
</protein>
<feature type="compositionally biased region" description="Basic and acidic residues" evidence="9">
    <location>
        <begin position="1396"/>
        <end position="1405"/>
    </location>
</feature>
<keyword evidence="13" id="KW-1185">Reference proteome</keyword>
<dbReference type="Gene3D" id="1.25.40.20">
    <property type="entry name" value="Ankyrin repeat-containing domain"/>
    <property type="match status" value="1"/>
</dbReference>
<evidence type="ECO:0000259" key="11">
    <source>
        <dbReference type="Pfam" id="PF16553"/>
    </source>
</evidence>
<evidence type="ECO:0000256" key="4">
    <source>
        <dbReference type="ARBA" id="ARBA00022737"/>
    </source>
</evidence>
<evidence type="ECO:0000256" key="1">
    <source>
        <dbReference type="ARBA" id="ARBA00004123"/>
    </source>
</evidence>
<sequence>MVDASASFRMNPLAALSIDRSALIGESFRPHGGLLYPGINPLSADKPQEAGSSLPLSYELLYKPNMALLESQKSANGYVGLYKSQPPGLQKPLVVPVVGGDGLGLDRRVLTNDKQSELGLNGANSFLKLPWISPYADATMYPFLDMAYKASFLSQPSPFIHQQLAYQSLCAAGAGGSTPGENRLFYLPHYAQTHMSSPLGPPIRFTAATPASAILTPLPHRQDKALQGLGPQVHQEQSAFSTSPQIHQEPQPKTDQNTERQHGGCGSSSKSNQSTSSKNMVNRNSGRGDAPVSSLSSTATSESPQVTYPSPLRTTTDSQKLLRNSSTSSSSLSVSHPFYVSNLSSELCTAVQSGSNQTKDAHCGADRCTSPGNIPVDRAVPQTSTKNPRERPPDLANQDSEALLNRSPSHLETLAKLGYLPSPSYGLLAKQDQSVKMGISTSINMTTKTPDRPEIVSTVSSSWVVPHPSLPVSSDHIQGLKLTKNKSSDNVPRHTQPQNSPCLITEVPGTPSPTPGRGPSISPPTPNTKAEWSQVPRTESGSSNCAEQSITSSKAHENSLHQQQQQTCLLNGSQTYGDSYLPPGLGYTNRYIPYSVAESMSLQRMTTSGKGPACSHPLLLGSSNFYQPRLAPDHGSPYRGHSNKSDFTTCKSSQVAPLPVSSYPDFDRLEIKERIKRAERYRDQERLAIDKKDKNHSGKASSKTLTPARDDFICIDLVHDETDDEFPDKKNSSQTTNREDFSKNKIGSSDHVREKPPCSSGSHPSQELEQKQSSQPQIPLTQHPYPSSSPVPSSSEEIPQEIPIEEDSLSPFPDIPEEQTMCCARTAPDQFSRKCKLGPSSGAGDMVIGVIGGGDNGLNGKSDEAKEETSAKKNVDFSRNGDLLTSLSRVETGSSDSSNTTGAAMCTGNCQRSPAHGDSDLTDGPVCSSKGPVHREFCPRITEWSSSNPRVPVAGALNHSAPVCCSVIPRDLKCNGRDGQSLKFVSRDFVCPCCKNLALRTPTCEPTSLSCQIQNGGSNNPRSSCCENHNATSCGNISLGAPACGKMCFSCPDFRRNLSKGQSLGNNQSCGNNPNPSVLGCQHLSPRNPTDGDSSRIPADGTPDPQGNQNLRAEGLSCDETEPKPGLSTEFSKDDMNEIQEYMDQLTDDDEGLGCGKNRRSGLTKRIANSSGYVGDRFKCVTTELYADSSKLSREQRALQRAMLRFSELELKEKEGGRGSEEGEEATTAAARETELADSQHRDTGREEENEEEEEEGKKREGGGGGGGGENCQQNEGRRGGDRTPSAAAAEAARGEEEDENREEEKKDLQEGEKKEERIFVSHPPQERLFSAARGVFEGNTSTPSSTPGLTGSNLSTTINRRRIFSLEPFHQSSISSCRLKRGREEEEEEEEEVEEGKQDKKTKLTNDSSQEDVKKLRVCIELNGLRLNKPRLPGELNQWLPSNQRSAEPVIKFRMDVPAIRGRSEVNRGWRDPTFMRKDDPRGLHVAPPISPAHLPRQPFSSSLCHPSPASFNSLASTRLQDKYQKLRESRRASTCLPSRPSSSLFGCHDDGDLGKPKGKRPCKTKHTGGETAREEGREERGEEERNGKVSPSRSPNPLPPSPQHTHSARPVPPEVRRLIVNKNAGETLLQRAARLGYEEVVLYCLEGRLCDVNHRDNAGYCALHEACARGWLKIVRHLVEHGADVNCSAQDGTRPLHDAVENDHVEVVRFLLACGADPTLTSYSGRGPINMTHSATMETFLEDYLSDLQGRSEGDPGIFWEFYGSSVCEPSGEAGAYNILADPPGPEEEEDGEEEGEDEEERVRREVFEFELSDRPLLPCYNILVSLSQGPRNWLLLSDVLGRLRITSRSFRRLFPQLNVQSIPEDEFYRQASLSQLLTGPDEQELASFRPDVKDPLELVEATPELAGMLGSSLEFVDSRWDSLEASPPPTPPPVPSHRPPRPAQHTQSLLQQQGVIYANANSVFRNRIVESSQCKGPKHLGCSAPAASSETRMDTHIWEPQQLESKNTRVPLPLKPNLTNTTGMWEPQSLQSMKANLDSKINPSKWELQRQQSRSPWIPNSANLDAKITSSMLERQQCGEDIRNETDHKMDSRLREHQRLNRKDTGITKAAKGDFETDFIGSQQQRGLVKDSGNAYSANLNSKMDFSTWERQQQRQTSTGKTPAKSSMEVSAGMLEPQRLRSRSCVSLNAKADAAMSRPQQTQSKKPTFPAKSISTVDANTWKQQNQRSNTIGVLDSVDSPAVMSALDPQQLRSKNAAITSAVKTNATLDANKWENLEIKRAGGTGTALKRIANPCESPGQEAKAIKMDAAWQRNLADVRVHIRDLGMRLGGGTIRKDLKREQSRPAGKGARVKSRS</sequence>
<feature type="region of interest" description="Disordered" evidence="9">
    <location>
        <begin position="1472"/>
        <end position="1507"/>
    </location>
</feature>
<feature type="compositionally biased region" description="Acidic residues" evidence="9">
    <location>
        <begin position="1386"/>
        <end position="1395"/>
    </location>
</feature>
<evidence type="ECO:0000256" key="5">
    <source>
        <dbReference type="ARBA" id="ARBA00022843"/>
    </source>
</evidence>